<evidence type="ECO:0000259" key="6">
    <source>
        <dbReference type="PROSITE" id="PS51635"/>
    </source>
</evidence>
<dbReference type="GeneID" id="111019327"/>
<dbReference type="GO" id="GO:0016042">
    <property type="term" value="P:lipid catabolic process"/>
    <property type="evidence" value="ECO:0007669"/>
    <property type="project" value="UniProtKB-UniRule"/>
</dbReference>
<dbReference type="EC" id="3.1.1.-" evidence="5"/>
<feature type="active site" description="Nucleophile" evidence="4">
    <location>
        <position position="63"/>
    </location>
</feature>
<protein>
    <recommendedName>
        <fullName evidence="5">Patatin</fullName>
        <ecNumber evidence="5">3.1.1.-</ecNumber>
    </recommendedName>
</protein>
<comment type="similarity">
    <text evidence="1 5">Belongs to the patatin family.</text>
</comment>
<comment type="function">
    <text evidence="5">Lipolytic acyl hydrolase (LAH).</text>
</comment>
<comment type="domain">
    <text evidence="5">The nitrogen atoms of the two glycine residues in the GGXR motif define the oxyanion hole, and stabilize the oxyanion that forms during the nucleophilic attack by the catalytic serine during substrate cleavage.</text>
</comment>
<evidence type="ECO:0000256" key="5">
    <source>
        <dbReference type="RuleBase" id="RU361262"/>
    </source>
</evidence>
<feature type="short sequence motif" description="GXGXXG" evidence="4">
    <location>
        <begin position="23"/>
        <end position="28"/>
    </location>
</feature>
<dbReference type="InterPro" id="IPR002641">
    <property type="entry name" value="PNPLA_dom"/>
</dbReference>
<name>A0A6J1DCW2_MOMCH</name>
<gene>
    <name evidence="8" type="primary">LOC111019327</name>
</gene>
<keyword evidence="2 4" id="KW-0442">Lipid degradation</keyword>
<dbReference type="SUPFAM" id="SSF52151">
    <property type="entry name" value="FabD/lysophospholipase-like"/>
    <property type="match status" value="1"/>
</dbReference>
<evidence type="ECO:0000313" key="8">
    <source>
        <dbReference type="RefSeq" id="XP_022151369.1"/>
    </source>
</evidence>
<dbReference type="PANTHER" id="PTHR32176:SF116">
    <property type="entry name" value="PATATIN"/>
    <property type="match status" value="1"/>
</dbReference>
<dbReference type="KEGG" id="mcha:111019327"/>
<evidence type="ECO:0000313" key="7">
    <source>
        <dbReference type="Proteomes" id="UP000504603"/>
    </source>
</evidence>
<feature type="short sequence motif" description="DGA/G" evidence="4">
    <location>
        <begin position="216"/>
        <end position="218"/>
    </location>
</feature>
<dbReference type="GO" id="GO:0047372">
    <property type="term" value="F:monoacylglycerol lipase activity"/>
    <property type="evidence" value="ECO:0007669"/>
    <property type="project" value="TreeGrafter"/>
</dbReference>
<feature type="short sequence motif" description="GXSXG" evidence="4">
    <location>
        <begin position="61"/>
        <end position="65"/>
    </location>
</feature>
<dbReference type="OrthoDB" id="1658288at2759"/>
<dbReference type="Pfam" id="PF01734">
    <property type="entry name" value="Patatin"/>
    <property type="match status" value="1"/>
</dbReference>
<keyword evidence="3 4" id="KW-0443">Lipid metabolism</keyword>
<dbReference type="Gene3D" id="3.40.1090.10">
    <property type="entry name" value="Cytosolic phospholipase A2 catalytic domain"/>
    <property type="match status" value="1"/>
</dbReference>
<dbReference type="RefSeq" id="XP_022151369.1">
    <property type="nucleotide sequence ID" value="XM_022295677.1"/>
</dbReference>
<reference evidence="8" key="1">
    <citation type="submission" date="2025-08" db="UniProtKB">
        <authorList>
            <consortium name="RefSeq"/>
        </authorList>
    </citation>
    <scope>IDENTIFICATION</scope>
    <source>
        <strain evidence="8">OHB3-1</strain>
    </source>
</reference>
<dbReference type="AlphaFoldDB" id="A0A6J1DCW2"/>
<proteinExistence type="inferred from homology"/>
<evidence type="ECO:0000256" key="3">
    <source>
        <dbReference type="ARBA" id="ARBA00023098"/>
    </source>
</evidence>
<sequence>MASSSVARDPTRQKFFAVLAIDGGGVRGIIPAVHLAFLESVLQKIDRPDARIADYFDVITGASTGGLLTGMLTAPSKDQPNVPIFSAAELKDFYLRHCPRIFPQTRCRYRCLKRWFLRPKYNGRYLQDLIKKNLTDIKLSDTLTNVVIPTFDIKANQPIIFSSFKAQKDPLLNANLSDICISTSAAPTYFPPYHFKTYNDNVGPAEERMKEFNLIDGGIIANNPTSLGVKEMLESTTSSSSSPPKRVLVISLGTGSSENKAKLDAKRAARWGVFCWLRPLINMLLCGGEKMPESWVSFLSHQYEVDYLRIQDYTLSGTVASVDIATDKNLERLVKIGEELLKKPVNKVDLQTGEVLQTGAQEGCASETNEEALIRFANLLVENRRNSTNHTSLASSSAAQNGYAKSNVHLTEFNIQRWYEKKIKKEGENMSELARGR</sequence>
<keyword evidence="4 5" id="KW-0378">Hydrolase</keyword>
<dbReference type="InterPro" id="IPR016035">
    <property type="entry name" value="Acyl_Trfase/lysoPLipase"/>
</dbReference>
<evidence type="ECO:0000256" key="4">
    <source>
        <dbReference type="PROSITE-ProRule" id="PRU01161"/>
    </source>
</evidence>
<organism evidence="7 8">
    <name type="scientific">Momordica charantia</name>
    <name type="common">Bitter gourd</name>
    <name type="synonym">Balsam pear</name>
    <dbReference type="NCBI Taxonomy" id="3673"/>
    <lineage>
        <taxon>Eukaryota</taxon>
        <taxon>Viridiplantae</taxon>
        <taxon>Streptophyta</taxon>
        <taxon>Embryophyta</taxon>
        <taxon>Tracheophyta</taxon>
        <taxon>Spermatophyta</taxon>
        <taxon>Magnoliopsida</taxon>
        <taxon>eudicotyledons</taxon>
        <taxon>Gunneridae</taxon>
        <taxon>Pentapetalae</taxon>
        <taxon>rosids</taxon>
        <taxon>fabids</taxon>
        <taxon>Cucurbitales</taxon>
        <taxon>Cucurbitaceae</taxon>
        <taxon>Momordiceae</taxon>
        <taxon>Momordica</taxon>
    </lineage>
</organism>
<evidence type="ECO:0000256" key="1">
    <source>
        <dbReference type="ARBA" id="ARBA00010240"/>
    </source>
</evidence>
<keyword evidence="7" id="KW-1185">Reference proteome</keyword>
<feature type="active site" description="Proton acceptor" evidence="4">
    <location>
        <position position="216"/>
    </location>
</feature>
<dbReference type="PANTHER" id="PTHR32176">
    <property type="entry name" value="XYLOSE ISOMERASE"/>
    <property type="match status" value="1"/>
</dbReference>
<feature type="domain" description="PNPLA" evidence="6">
    <location>
        <begin position="19"/>
        <end position="229"/>
    </location>
</feature>
<dbReference type="Proteomes" id="UP000504603">
    <property type="component" value="Unplaced"/>
</dbReference>
<evidence type="ECO:0000256" key="2">
    <source>
        <dbReference type="ARBA" id="ARBA00022963"/>
    </source>
</evidence>
<dbReference type="PROSITE" id="PS51635">
    <property type="entry name" value="PNPLA"/>
    <property type="match status" value="1"/>
</dbReference>
<accession>A0A6J1DCW2</accession>
<dbReference type="GO" id="GO:0004620">
    <property type="term" value="F:phospholipase activity"/>
    <property type="evidence" value="ECO:0007669"/>
    <property type="project" value="TreeGrafter"/>
</dbReference>